<gene>
    <name evidence="1" type="ORF">AALO_G00089070</name>
</gene>
<organism evidence="1 2">
    <name type="scientific">Alosa alosa</name>
    <name type="common">allis shad</name>
    <dbReference type="NCBI Taxonomy" id="278164"/>
    <lineage>
        <taxon>Eukaryota</taxon>
        <taxon>Metazoa</taxon>
        <taxon>Chordata</taxon>
        <taxon>Craniata</taxon>
        <taxon>Vertebrata</taxon>
        <taxon>Euteleostomi</taxon>
        <taxon>Actinopterygii</taxon>
        <taxon>Neopterygii</taxon>
        <taxon>Teleostei</taxon>
        <taxon>Clupei</taxon>
        <taxon>Clupeiformes</taxon>
        <taxon>Clupeoidei</taxon>
        <taxon>Clupeidae</taxon>
        <taxon>Alosa</taxon>
    </lineage>
</organism>
<dbReference type="AlphaFoldDB" id="A0AAV6H3V8"/>
<comment type="caution">
    <text evidence="1">The sequence shown here is derived from an EMBL/GenBank/DDBJ whole genome shotgun (WGS) entry which is preliminary data.</text>
</comment>
<protein>
    <submittedName>
        <fullName evidence="1">Uncharacterized protein</fullName>
    </submittedName>
</protein>
<dbReference type="EMBL" id="JADWDJ010000006">
    <property type="protein sequence ID" value="KAG5280431.1"/>
    <property type="molecule type" value="Genomic_DNA"/>
</dbReference>
<dbReference type="Proteomes" id="UP000823561">
    <property type="component" value="Chromosome 6"/>
</dbReference>
<accession>A0AAV6H3V8</accession>
<reference evidence="1" key="1">
    <citation type="submission" date="2020-10" db="EMBL/GenBank/DDBJ databases">
        <title>Chromosome-scale genome assembly of the Allis shad, Alosa alosa.</title>
        <authorList>
            <person name="Margot Z."/>
            <person name="Christophe K."/>
            <person name="Cabau C."/>
            <person name="Louis A."/>
            <person name="Berthelot C."/>
            <person name="Parey E."/>
            <person name="Roest Crollius H."/>
            <person name="Montfort J."/>
            <person name="Robinson-Rechavi M."/>
            <person name="Bucao C."/>
            <person name="Bouchez O."/>
            <person name="Gislard M."/>
            <person name="Lluch J."/>
            <person name="Milhes M."/>
            <person name="Lampietro C."/>
            <person name="Lopez Roques C."/>
            <person name="Donnadieu C."/>
            <person name="Braasch I."/>
            <person name="Desvignes T."/>
            <person name="Postlethwait J."/>
            <person name="Bobe J."/>
            <person name="Guiguen Y."/>
        </authorList>
    </citation>
    <scope>NUCLEOTIDE SEQUENCE</scope>
    <source>
        <strain evidence="1">M-15738</strain>
        <tissue evidence="1">Blood</tissue>
    </source>
</reference>
<evidence type="ECO:0000313" key="1">
    <source>
        <dbReference type="EMBL" id="KAG5280431.1"/>
    </source>
</evidence>
<name>A0AAV6H3V8_9TELE</name>
<evidence type="ECO:0000313" key="2">
    <source>
        <dbReference type="Proteomes" id="UP000823561"/>
    </source>
</evidence>
<proteinExistence type="predicted"/>
<keyword evidence="2" id="KW-1185">Reference proteome</keyword>
<feature type="non-terminal residue" evidence="1">
    <location>
        <position position="68"/>
    </location>
</feature>
<sequence>MACLKEMEIWRLLRAPSFLLLSFGNVCVAIADILATLARLGLSPTLARLGLSPTLARTTRPITHSGTT</sequence>